<protein>
    <recommendedName>
        <fullName evidence="8">Interferon-induced GTP-binding protein Mx</fullName>
    </recommendedName>
</protein>
<dbReference type="InterPro" id="IPR030381">
    <property type="entry name" value="G_DYNAMIN_dom"/>
</dbReference>
<dbReference type="Pfam" id="PF00350">
    <property type="entry name" value="Dynamin_N"/>
    <property type="match status" value="1"/>
</dbReference>
<dbReference type="InterPro" id="IPR003130">
    <property type="entry name" value="GED"/>
</dbReference>
<dbReference type="EMBL" id="JAPEVG010000031">
    <property type="protein sequence ID" value="KAJ8494826.1"/>
    <property type="molecule type" value="Genomic_DNA"/>
</dbReference>
<feature type="domain" description="GED" evidence="4">
    <location>
        <begin position="781"/>
        <end position="874"/>
    </location>
</feature>
<dbReference type="GO" id="GO:0016020">
    <property type="term" value="C:membrane"/>
    <property type="evidence" value="ECO:0007669"/>
    <property type="project" value="TreeGrafter"/>
</dbReference>
<evidence type="ECO:0000256" key="3">
    <source>
        <dbReference type="SAM" id="MobiDB-lite"/>
    </source>
</evidence>
<name>A0AAD7XEV6_9APHY</name>
<keyword evidence="2" id="KW-0342">GTP-binding</keyword>
<accession>A0AAD7XEV6</accession>
<dbReference type="InterPro" id="IPR027417">
    <property type="entry name" value="P-loop_NTPase"/>
</dbReference>
<dbReference type="Gene3D" id="3.40.50.300">
    <property type="entry name" value="P-loop containing nucleotide triphosphate hydrolases"/>
    <property type="match status" value="1"/>
</dbReference>
<dbReference type="AlphaFoldDB" id="A0AAD7XEV6"/>
<feature type="compositionally biased region" description="Low complexity" evidence="3">
    <location>
        <begin position="566"/>
        <end position="580"/>
    </location>
</feature>
<evidence type="ECO:0000313" key="7">
    <source>
        <dbReference type="Proteomes" id="UP001215151"/>
    </source>
</evidence>
<proteinExistence type="predicted"/>
<evidence type="ECO:0000313" key="6">
    <source>
        <dbReference type="EMBL" id="KAJ8494826.1"/>
    </source>
</evidence>
<dbReference type="SMART" id="SM00053">
    <property type="entry name" value="DYNc"/>
    <property type="match status" value="1"/>
</dbReference>
<feature type="region of interest" description="Disordered" evidence="3">
    <location>
        <begin position="566"/>
        <end position="712"/>
    </location>
</feature>
<gene>
    <name evidence="6" type="ORF">ONZ51_g2064</name>
</gene>
<dbReference type="CDD" id="cd08771">
    <property type="entry name" value="DLP_1"/>
    <property type="match status" value="1"/>
</dbReference>
<dbReference type="InterPro" id="IPR022812">
    <property type="entry name" value="Dynamin"/>
</dbReference>
<dbReference type="InterPro" id="IPR001401">
    <property type="entry name" value="Dynamin_GTPase"/>
</dbReference>
<feature type="compositionally biased region" description="Low complexity" evidence="3">
    <location>
        <begin position="650"/>
        <end position="666"/>
    </location>
</feature>
<evidence type="ECO:0008006" key="8">
    <source>
        <dbReference type="Google" id="ProtNLM"/>
    </source>
</evidence>
<dbReference type="InterPro" id="IPR000375">
    <property type="entry name" value="Dynamin_stalk"/>
</dbReference>
<dbReference type="PROSITE" id="PS51718">
    <property type="entry name" value="G_DYNAMIN_2"/>
    <property type="match status" value="1"/>
</dbReference>
<dbReference type="PROSITE" id="PS51388">
    <property type="entry name" value="GED"/>
    <property type="match status" value="1"/>
</dbReference>
<feature type="compositionally biased region" description="Low complexity" evidence="3">
    <location>
        <begin position="683"/>
        <end position="705"/>
    </location>
</feature>
<dbReference type="GO" id="GO:0005737">
    <property type="term" value="C:cytoplasm"/>
    <property type="evidence" value="ECO:0007669"/>
    <property type="project" value="TreeGrafter"/>
</dbReference>
<evidence type="ECO:0000259" key="4">
    <source>
        <dbReference type="PROSITE" id="PS51388"/>
    </source>
</evidence>
<dbReference type="PRINTS" id="PR00195">
    <property type="entry name" value="DYNAMIN"/>
</dbReference>
<evidence type="ECO:0000256" key="2">
    <source>
        <dbReference type="ARBA" id="ARBA00023134"/>
    </source>
</evidence>
<evidence type="ECO:0000259" key="5">
    <source>
        <dbReference type="PROSITE" id="PS51718"/>
    </source>
</evidence>
<dbReference type="GO" id="GO:0008017">
    <property type="term" value="F:microtubule binding"/>
    <property type="evidence" value="ECO:0007669"/>
    <property type="project" value="TreeGrafter"/>
</dbReference>
<organism evidence="6 7">
    <name type="scientific">Trametes cubensis</name>
    <dbReference type="NCBI Taxonomy" id="1111947"/>
    <lineage>
        <taxon>Eukaryota</taxon>
        <taxon>Fungi</taxon>
        <taxon>Dikarya</taxon>
        <taxon>Basidiomycota</taxon>
        <taxon>Agaricomycotina</taxon>
        <taxon>Agaricomycetes</taxon>
        <taxon>Polyporales</taxon>
        <taxon>Polyporaceae</taxon>
        <taxon>Trametes</taxon>
    </lineage>
</organism>
<dbReference type="PANTHER" id="PTHR11566">
    <property type="entry name" value="DYNAMIN"/>
    <property type="match status" value="1"/>
</dbReference>
<feature type="domain" description="Dynamin-type G" evidence="5">
    <location>
        <begin position="45"/>
        <end position="334"/>
    </location>
</feature>
<dbReference type="Pfam" id="PF01031">
    <property type="entry name" value="Dynamin_M"/>
    <property type="match status" value="1"/>
</dbReference>
<feature type="compositionally biased region" description="Polar residues" evidence="3">
    <location>
        <begin position="587"/>
        <end position="596"/>
    </location>
</feature>
<dbReference type="Pfam" id="PF02212">
    <property type="entry name" value="GED"/>
    <property type="match status" value="1"/>
</dbReference>
<dbReference type="InterPro" id="IPR020850">
    <property type="entry name" value="GED_dom"/>
</dbReference>
<keyword evidence="1" id="KW-0547">Nucleotide-binding</keyword>
<comment type="caution">
    <text evidence="6">The sequence shown here is derived from an EMBL/GenBank/DDBJ whole genome shotgun (WGS) entry which is preliminary data.</text>
</comment>
<dbReference type="Proteomes" id="UP001215151">
    <property type="component" value="Unassembled WGS sequence"/>
</dbReference>
<evidence type="ECO:0000256" key="1">
    <source>
        <dbReference type="ARBA" id="ARBA00022741"/>
    </source>
</evidence>
<sequence>MLGATSLSLNYADTIEGLSDTLYARTAKELHDFIKSIRAEGAQSDLNLPRVVVVGNQSAGKSSLVEAISEIKVPRDAGTFFIRREPSALDGGPAGEVPFGKPLTSETQDDIELVLRRAQAAVLNPQIGFEHVLTRTPEELVSLMTQAPYRFSKNVVCVDISGPELPDLSFVDLPGLIQNDEGKGEVQLVESLVRSYIAPSNTLIMLTLPMTDDIQNQKAAQLAREVDPHGLRTIGVLTKPDALLDGSLGQKETYLNIVEGRAHQTKHGYFIVRLPDDAERRDGITHSDARVAEAKFFAERKPWATSSHRHRFGVKNLVKSVSEPLTELIRADLPRVHREVAAQRAACIKQLAELPPQTSEPQSHVYRLISLFVEEVRKVVEGSPSTPELVQSNKQSYTKLAQAIRESAPPFVPYVTKEKAVQLDMFVSPHARAKATVIHLDSVRKRIQACLTRELPNNIPYSVKRAFIQDFQRCWESDVMDCLDEIESTFKRTLMNIVSAHFSRFRTLERAVRTIVLDLVDAHAVTAKQQQKFLLKYESNPPATQNTSDLAKLRAKWLEQYKQARAQASASNNDNAATSAPVLCPSQPAQVSQSQDRIPFSFAAPPPERSSTTFNPFMPTASGGLFGVSTPRPSPAPAPARPPSRSKPNATTGAATKQTPAKTTTQSEQSSSPRIVPFWERVPSAQTQAPALATTPAVASATAPATAPPAQTPAPTPQVIFGVSNMTQTSAPASAPAPAPTMTPSLVPTLLAPSGSTTTVASATIPANAPSSAAPDVYEDELGLMAEVHAYFDISCKRFVDYVPQAIDEHLLYAFAEGLLDALVERLGLVAEDASARCARYVAEDPDVAARREALLAKKARLDRVHKELYNFGL</sequence>
<dbReference type="InterPro" id="IPR045063">
    <property type="entry name" value="Dynamin_N"/>
</dbReference>
<reference evidence="6" key="1">
    <citation type="submission" date="2022-11" db="EMBL/GenBank/DDBJ databases">
        <title>Genome Sequence of Cubamyces cubensis.</title>
        <authorList>
            <person name="Buettner E."/>
        </authorList>
    </citation>
    <scope>NUCLEOTIDE SEQUENCE</scope>
    <source>
        <strain evidence="6">MPL-01</strain>
    </source>
</reference>
<dbReference type="Gene3D" id="1.20.120.1240">
    <property type="entry name" value="Dynamin, middle domain"/>
    <property type="match status" value="2"/>
</dbReference>
<dbReference type="GO" id="GO:0005525">
    <property type="term" value="F:GTP binding"/>
    <property type="evidence" value="ECO:0007669"/>
    <property type="project" value="InterPro"/>
</dbReference>
<dbReference type="GO" id="GO:0005874">
    <property type="term" value="C:microtubule"/>
    <property type="evidence" value="ECO:0007669"/>
    <property type="project" value="TreeGrafter"/>
</dbReference>
<keyword evidence="7" id="KW-1185">Reference proteome</keyword>
<feature type="compositionally biased region" description="Pro residues" evidence="3">
    <location>
        <begin position="632"/>
        <end position="642"/>
    </location>
</feature>
<dbReference type="SUPFAM" id="SSF52540">
    <property type="entry name" value="P-loop containing nucleoside triphosphate hydrolases"/>
    <property type="match status" value="1"/>
</dbReference>
<dbReference type="GO" id="GO:0003924">
    <property type="term" value="F:GTPase activity"/>
    <property type="evidence" value="ECO:0007669"/>
    <property type="project" value="InterPro"/>
</dbReference>